<dbReference type="Gene3D" id="1.10.150.240">
    <property type="entry name" value="Putative phosphatase, domain 2"/>
    <property type="match status" value="1"/>
</dbReference>
<dbReference type="PANTHER" id="PTHR43316:SF3">
    <property type="entry name" value="HALOACID DEHALOGENASE, TYPE II (AFU_ORTHOLOGUE AFUA_2G07750)-RELATED"/>
    <property type="match status" value="1"/>
</dbReference>
<dbReference type="Proteomes" id="UP001244341">
    <property type="component" value="Chromosome 7b"/>
</dbReference>
<dbReference type="InterPro" id="IPR023198">
    <property type="entry name" value="PGP-like_dom2"/>
</dbReference>
<evidence type="ECO:0000256" key="1">
    <source>
        <dbReference type="ARBA" id="ARBA00008106"/>
    </source>
</evidence>
<protein>
    <recommendedName>
        <fullName evidence="5">Haloacid dehalogenase, type II</fullName>
    </recommendedName>
</protein>
<evidence type="ECO:0008006" key="5">
    <source>
        <dbReference type="Google" id="ProtNLM"/>
    </source>
</evidence>
<dbReference type="Pfam" id="PF00702">
    <property type="entry name" value="Hydrolase"/>
    <property type="match status" value="1"/>
</dbReference>
<dbReference type="PANTHER" id="PTHR43316">
    <property type="entry name" value="HYDROLASE, HALOACID DELAHOGENASE-RELATED"/>
    <property type="match status" value="1"/>
</dbReference>
<dbReference type="InterPro" id="IPR006439">
    <property type="entry name" value="HAD-SF_hydro_IA"/>
</dbReference>
<keyword evidence="4" id="KW-1185">Reference proteome</keyword>
<dbReference type="InterPro" id="IPR006328">
    <property type="entry name" value="2-HAD"/>
</dbReference>
<dbReference type="SFLD" id="SFLDS00003">
    <property type="entry name" value="Haloacid_Dehalogenase"/>
    <property type="match status" value="1"/>
</dbReference>
<proteinExistence type="inferred from homology"/>
<dbReference type="Gene3D" id="3.40.50.1000">
    <property type="entry name" value="HAD superfamily/HAD-like"/>
    <property type="match status" value="1"/>
</dbReference>
<dbReference type="InterPro" id="IPR023214">
    <property type="entry name" value="HAD_sf"/>
</dbReference>
<evidence type="ECO:0000313" key="4">
    <source>
        <dbReference type="Proteomes" id="UP001244341"/>
    </source>
</evidence>
<gene>
    <name evidence="3" type="ORF">OEZ85_013015</name>
</gene>
<dbReference type="NCBIfam" id="TIGR01428">
    <property type="entry name" value="HAD_type_II"/>
    <property type="match status" value="1"/>
</dbReference>
<sequence>MNVIKKLTGYKQSLDKPELKPKAVLLDVNGTIFAATAAAPAFKELGLNESLVELWFANVLRDAFAAQAAGLFRPFKEVGAHHLEVMLREAGKEEWSRLTGVDAMQKVMAAWAAAPLYPDIPEALQHLNNANIKVSVLTNGSAEGIAKAVLTGNKVMQLVKGPMLDISMPESWKPFPSSYQFAVKQLGVSADRVCMVASHPWDIAGAMQAGLRGVYVQRNPCEVWPEYLPAPDAVVQDFAGLLELLGLAGPGAAAAKAVESGSPTKAGSSGV</sequence>
<dbReference type="InterPro" id="IPR051540">
    <property type="entry name" value="S-2-haloacid_dehalogenase"/>
</dbReference>
<dbReference type="SUPFAM" id="SSF56784">
    <property type="entry name" value="HAD-like"/>
    <property type="match status" value="1"/>
</dbReference>
<accession>A0ABY8U4D7</accession>
<keyword evidence="2" id="KW-0378">Hydrolase</keyword>
<reference evidence="3 4" key="1">
    <citation type="submission" date="2023-05" db="EMBL/GenBank/DDBJ databases">
        <title>A 100% complete, gapless, phased diploid assembly of the Scenedesmus obliquus UTEX 3031 genome.</title>
        <authorList>
            <person name="Biondi T.C."/>
            <person name="Hanschen E.R."/>
            <person name="Kwon T."/>
            <person name="Eng W."/>
            <person name="Kruse C.P.S."/>
            <person name="Koehler S.I."/>
            <person name="Kunde Y."/>
            <person name="Gleasner C.D."/>
            <person name="You Mak K.T."/>
            <person name="Polle J."/>
            <person name="Hovde B.T."/>
            <person name="Starkenburg S.R."/>
        </authorList>
    </citation>
    <scope>NUCLEOTIDE SEQUENCE [LARGE SCALE GENOMIC DNA]</scope>
    <source>
        <strain evidence="3 4">DOE0152z</strain>
    </source>
</reference>
<dbReference type="InterPro" id="IPR036412">
    <property type="entry name" value="HAD-like_sf"/>
</dbReference>
<organism evidence="3 4">
    <name type="scientific">Tetradesmus obliquus</name>
    <name type="common">Green alga</name>
    <name type="synonym">Acutodesmus obliquus</name>
    <dbReference type="NCBI Taxonomy" id="3088"/>
    <lineage>
        <taxon>Eukaryota</taxon>
        <taxon>Viridiplantae</taxon>
        <taxon>Chlorophyta</taxon>
        <taxon>core chlorophytes</taxon>
        <taxon>Chlorophyceae</taxon>
        <taxon>CS clade</taxon>
        <taxon>Sphaeropleales</taxon>
        <taxon>Scenedesmaceae</taxon>
        <taxon>Tetradesmus</taxon>
    </lineage>
</organism>
<name>A0ABY8U4D7_TETOB</name>
<dbReference type="PRINTS" id="PR00413">
    <property type="entry name" value="HADHALOGNASE"/>
</dbReference>
<comment type="similarity">
    <text evidence="1">Belongs to the HAD-like hydrolase superfamily. S-2-haloalkanoic acid dehalogenase family.</text>
</comment>
<dbReference type="SFLD" id="SFLDG01129">
    <property type="entry name" value="C1.5:_HAD__Beta-PGM__Phosphata"/>
    <property type="match status" value="1"/>
</dbReference>
<dbReference type="EMBL" id="CP126214">
    <property type="protein sequence ID" value="WIA16316.1"/>
    <property type="molecule type" value="Genomic_DNA"/>
</dbReference>
<evidence type="ECO:0000313" key="3">
    <source>
        <dbReference type="EMBL" id="WIA16316.1"/>
    </source>
</evidence>
<evidence type="ECO:0000256" key="2">
    <source>
        <dbReference type="ARBA" id="ARBA00022801"/>
    </source>
</evidence>